<dbReference type="RefSeq" id="WP_084249258.1">
    <property type="nucleotide sequence ID" value="NZ_BJMO01000023.1"/>
</dbReference>
<evidence type="ECO:0000256" key="2">
    <source>
        <dbReference type="ARBA" id="ARBA00007362"/>
    </source>
</evidence>
<dbReference type="OrthoDB" id="4630069at2"/>
<comment type="subcellular location">
    <subcellularLocation>
        <location evidence="1">Membrane</location>
        <topology evidence="1">Multi-pass membrane protein</topology>
    </subcellularLocation>
</comment>
<evidence type="ECO:0000313" key="10">
    <source>
        <dbReference type="Proteomes" id="UP000070134"/>
    </source>
</evidence>
<dbReference type="KEGG" id="satk:SA2016_0621"/>
<reference evidence="9 10" key="1">
    <citation type="submission" date="2016-02" db="EMBL/GenBank/DDBJ databases">
        <title>Complete genome of Sinomonas atrocyanea KCTC 3377.</title>
        <authorList>
            <person name="Kim K.M."/>
        </authorList>
    </citation>
    <scope>NUCLEOTIDE SEQUENCE [LARGE SCALE GENOMIC DNA]</scope>
    <source>
        <strain evidence="9 10">KCTC 3377</strain>
    </source>
</reference>
<evidence type="ECO:0000256" key="7">
    <source>
        <dbReference type="SAM" id="Phobius"/>
    </source>
</evidence>
<dbReference type="Pfam" id="PF00892">
    <property type="entry name" value="EamA"/>
    <property type="match status" value="2"/>
</dbReference>
<evidence type="ECO:0000256" key="5">
    <source>
        <dbReference type="ARBA" id="ARBA00023136"/>
    </source>
</evidence>
<dbReference type="InterPro" id="IPR037185">
    <property type="entry name" value="EmrE-like"/>
</dbReference>
<organism evidence="9 10">
    <name type="scientific">Sinomonas atrocyanea</name>
    <dbReference type="NCBI Taxonomy" id="37927"/>
    <lineage>
        <taxon>Bacteria</taxon>
        <taxon>Bacillati</taxon>
        <taxon>Actinomycetota</taxon>
        <taxon>Actinomycetes</taxon>
        <taxon>Micrococcales</taxon>
        <taxon>Micrococcaceae</taxon>
        <taxon>Sinomonas</taxon>
    </lineage>
</organism>
<feature type="transmembrane region" description="Helical" evidence="7">
    <location>
        <begin position="145"/>
        <end position="164"/>
    </location>
</feature>
<gene>
    <name evidence="9" type="ORF">SA2016_0621</name>
</gene>
<dbReference type="InterPro" id="IPR000620">
    <property type="entry name" value="EamA_dom"/>
</dbReference>
<keyword evidence="4 7" id="KW-1133">Transmembrane helix</keyword>
<feature type="transmembrane region" description="Helical" evidence="7">
    <location>
        <begin position="33"/>
        <end position="51"/>
    </location>
</feature>
<feature type="domain" description="EamA" evidence="8">
    <location>
        <begin position="7"/>
        <end position="133"/>
    </location>
</feature>
<feature type="transmembrane region" description="Helical" evidence="7">
    <location>
        <begin position="204"/>
        <end position="224"/>
    </location>
</feature>
<sequence>MSRRAWILFAAMSLIWGVPYLLIREAVHEVSPAVVVFSRTAIGAVVLLPFARRGMRTVWEHRRPVLAFALLEMVGPWFLLSDAERFITSSLAGLLIAFAPVLALVVARLIGLEKRIGRLRIVGLVVAVGGVAALGGGGMEASGPWPVVEMMLVAVGYAVAPQIAATKLRDVPALPMTAACLSIAALIASPFAVLSWPAQPPSGLATGALVLLGLLCTALAFLLFFRLIADAGPARATAIAYVNPVVALALGVALTGDPLTPLIGAGAVLVLAGTFMATRRSTHEAEPAPEEPGRTRRGLGATQRGGIRRTPSARASK</sequence>
<evidence type="ECO:0000256" key="6">
    <source>
        <dbReference type="SAM" id="MobiDB-lite"/>
    </source>
</evidence>
<feature type="transmembrane region" description="Helical" evidence="7">
    <location>
        <begin position="259"/>
        <end position="277"/>
    </location>
</feature>
<evidence type="ECO:0000256" key="1">
    <source>
        <dbReference type="ARBA" id="ARBA00004141"/>
    </source>
</evidence>
<proteinExistence type="inferred from homology"/>
<dbReference type="PANTHER" id="PTHR32322">
    <property type="entry name" value="INNER MEMBRANE TRANSPORTER"/>
    <property type="match status" value="1"/>
</dbReference>
<dbReference type="AlphaFoldDB" id="A0A126ZW44"/>
<accession>A0A126ZW44</accession>
<dbReference type="PANTHER" id="PTHR32322:SF2">
    <property type="entry name" value="EAMA DOMAIN-CONTAINING PROTEIN"/>
    <property type="match status" value="1"/>
</dbReference>
<protein>
    <submittedName>
        <fullName evidence="9">Integral membrane protein</fullName>
    </submittedName>
</protein>
<feature type="transmembrane region" description="Helical" evidence="7">
    <location>
        <begin position="236"/>
        <end position="253"/>
    </location>
</feature>
<dbReference type="GO" id="GO:0016020">
    <property type="term" value="C:membrane"/>
    <property type="evidence" value="ECO:0007669"/>
    <property type="project" value="UniProtKB-SubCell"/>
</dbReference>
<keyword evidence="3 7" id="KW-0812">Transmembrane</keyword>
<feature type="transmembrane region" description="Helical" evidence="7">
    <location>
        <begin position="119"/>
        <end position="139"/>
    </location>
</feature>
<feature type="transmembrane region" description="Helical" evidence="7">
    <location>
        <begin position="176"/>
        <end position="198"/>
    </location>
</feature>
<dbReference type="Proteomes" id="UP000070134">
    <property type="component" value="Chromosome"/>
</dbReference>
<feature type="transmembrane region" description="Helical" evidence="7">
    <location>
        <begin position="63"/>
        <end position="80"/>
    </location>
</feature>
<feature type="region of interest" description="Disordered" evidence="6">
    <location>
        <begin position="280"/>
        <end position="317"/>
    </location>
</feature>
<evidence type="ECO:0000256" key="3">
    <source>
        <dbReference type="ARBA" id="ARBA00022692"/>
    </source>
</evidence>
<evidence type="ECO:0000256" key="4">
    <source>
        <dbReference type="ARBA" id="ARBA00022989"/>
    </source>
</evidence>
<evidence type="ECO:0000259" key="8">
    <source>
        <dbReference type="Pfam" id="PF00892"/>
    </source>
</evidence>
<keyword evidence="5 7" id="KW-0472">Membrane</keyword>
<feature type="compositionally biased region" description="Basic and acidic residues" evidence="6">
    <location>
        <begin position="281"/>
        <end position="294"/>
    </location>
</feature>
<dbReference type="EMBL" id="CP014518">
    <property type="protein sequence ID" value="AMM31313.1"/>
    <property type="molecule type" value="Genomic_DNA"/>
</dbReference>
<feature type="domain" description="EamA" evidence="8">
    <location>
        <begin position="150"/>
        <end position="278"/>
    </location>
</feature>
<dbReference type="InterPro" id="IPR050638">
    <property type="entry name" value="AA-Vitamin_Transporters"/>
</dbReference>
<evidence type="ECO:0000313" key="9">
    <source>
        <dbReference type="EMBL" id="AMM31313.1"/>
    </source>
</evidence>
<comment type="similarity">
    <text evidence="2">Belongs to the EamA transporter family.</text>
</comment>
<feature type="transmembrane region" description="Helical" evidence="7">
    <location>
        <begin position="86"/>
        <end position="107"/>
    </location>
</feature>
<name>A0A126ZW44_9MICC</name>
<dbReference type="STRING" id="37927.SA2016_0621"/>
<keyword evidence="10" id="KW-1185">Reference proteome</keyword>
<dbReference type="SUPFAM" id="SSF103481">
    <property type="entry name" value="Multidrug resistance efflux transporter EmrE"/>
    <property type="match status" value="2"/>
</dbReference>